<reference evidence="1 2" key="1">
    <citation type="submission" date="2017-06" db="EMBL/GenBank/DDBJ databases">
        <title>Genome of Fusarium nygamai isolate CS10214.</title>
        <authorList>
            <person name="Gardiner D.M."/>
            <person name="Obanor F."/>
            <person name="Kazan K."/>
        </authorList>
    </citation>
    <scope>NUCLEOTIDE SEQUENCE [LARGE SCALE GENOMIC DNA]</scope>
    <source>
        <strain evidence="1 2">CS10214</strain>
    </source>
</reference>
<proteinExistence type="predicted"/>
<dbReference type="OrthoDB" id="4499616at2759"/>
<accession>A0A2K0USQ3</accession>
<gene>
    <name evidence="1" type="ORF">FNYG_14432</name>
</gene>
<comment type="caution">
    <text evidence="1">The sequence shown here is derived from an EMBL/GenBank/DDBJ whole genome shotgun (WGS) entry which is preliminary data.</text>
</comment>
<organism evidence="1 2">
    <name type="scientific">Gibberella nygamai</name>
    <name type="common">Bean root rot disease fungus</name>
    <name type="synonym">Fusarium nygamai</name>
    <dbReference type="NCBI Taxonomy" id="42673"/>
    <lineage>
        <taxon>Eukaryota</taxon>
        <taxon>Fungi</taxon>
        <taxon>Dikarya</taxon>
        <taxon>Ascomycota</taxon>
        <taxon>Pezizomycotina</taxon>
        <taxon>Sordariomycetes</taxon>
        <taxon>Hypocreomycetidae</taxon>
        <taxon>Hypocreales</taxon>
        <taxon>Nectriaceae</taxon>
        <taxon>Fusarium</taxon>
        <taxon>Fusarium fujikuroi species complex</taxon>
    </lineage>
</organism>
<sequence length="192" mass="22193">MYDGLIFNAQNIGFMSSYFSAEKAVDIQPIQILWTTILSTWFPALGEKAHKIAYKALGSPDKKEPDAILEKVQYVWAKPSGEFLEHEIFVAQCRSWEHDTDEGWELAADQLKDYPRNNNPDGSWTMFGAVAIGTKVQVYEWRDEKTTSSLKQIYWQLELGSAKDRSLFEKAMEDARSRGWDYAHMHKQWTVC</sequence>
<dbReference type="STRING" id="42673.A0A2K0USQ3"/>
<dbReference type="AlphaFoldDB" id="A0A2K0USQ3"/>
<dbReference type="EMBL" id="MTQA01000338">
    <property type="protein sequence ID" value="PNP60812.1"/>
    <property type="molecule type" value="Genomic_DNA"/>
</dbReference>
<evidence type="ECO:0000313" key="1">
    <source>
        <dbReference type="EMBL" id="PNP60812.1"/>
    </source>
</evidence>
<protein>
    <submittedName>
        <fullName evidence="1">Uncharacterized protein</fullName>
    </submittedName>
</protein>
<name>A0A2K0USQ3_GIBNY</name>
<keyword evidence="2" id="KW-1185">Reference proteome</keyword>
<evidence type="ECO:0000313" key="2">
    <source>
        <dbReference type="Proteomes" id="UP000236664"/>
    </source>
</evidence>
<dbReference type="Proteomes" id="UP000236664">
    <property type="component" value="Unassembled WGS sequence"/>
</dbReference>